<accession>A0A182S4Z9</accession>
<dbReference type="SMART" id="SM00355">
    <property type="entry name" value="ZnF_C2H2"/>
    <property type="match status" value="9"/>
</dbReference>
<dbReference type="VEuPathDB" id="VectorBase:AFUN015869"/>
<dbReference type="GO" id="GO:0000981">
    <property type="term" value="F:DNA-binding transcription factor activity, RNA polymerase II-specific"/>
    <property type="evidence" value="ECO:0007669"/>
    <property type="project" value="TreeGrafter"/>
</dbReference>
<dbReference type="SUPFAM" id="SSF57667">
    <property type="entry name" value="beta-beta-alpha zinc fingers"/>
    <property type="match status" value="5"/>
</dbReference>
<protein>
    <recommendedName>
        <fullName evidence="13">Protein krueppel</fullName>
    </recommendedName>
</protein>
<dbReference type="InterPro" id="IPR022755">
    <property type="entry name" value="Znf_C2H2_jaz"/>
</dbReference>
<dbReference type="GO" id="GO:0008270">
    <property type="term" value="F:zinc ion binding"/>
    <property type="evidence" value="ECO:0007669"/>
    <property type="project" value="UniProtKB-UniRule"/>
</dbReference>
<feature type="binding site" evidence="8">
    <location>
        <position position="16"/>
    </location>
    <ligand>
        <name>Zn(2+)</name>
        <dbReference type="ChEBI" id="CHEBI:29105"/>
    </ligand>
</feature>
<reference evidence="12" key="1">
    <citation type="submission" date="2020-05" db="UniProtKB">
        <authorList>
            <consortium name="EnsemblMetazoa"/>
        </authorList>
    </citation>
    <scope>IDENTIFICATION</scope>
    <source>
        <strain evidence="12">FUMOZ</strain>
    </source>
</reference>
<keyword evidence="6" id="KW-0539">Nucleus</keyword>
<feature type="domain" description="C2H2-type" evidence="10">
    <location>
        <begin position="426"/>
        <end position="453"/>
    </location>
</feature>
<sequence length="629" mass="72506">MDIGNSTDPEMLPGCCRICVSTCDVRFCIHEHHESSLSLHLMLAKLFPAVFNLEQVEHDRSRNWPAAICQECKCKVINAYALYELCEKSVDLLNQQQFEMSSGEGENTSNEYYYSNKPSEDVALEIENVFSIKLEKPDHSMNWPSTLSQDDKCKVPKSCELHDQSEKNIEFSDHKQLETNDDEALVVTKEAYFTNDLPEKVPPVTEENPFEEGLPVELIVLDTFSQTVRKSKRISFKKRQNVMHTVTKRKQIKPDKLSCSEEHEDLNDKSNGKRTKLHSDDGSLSDEKSKENLHLHFDTKTSRTASSKARGSKLKRVKTKIDSPETIHVDAENLETKIDLYRCLFCDAPTYSSPKELTEHLKENHPDQLRRCEHCPKVFVTQTSFEQHQYCHATGRSYFCTFCDKGFQTEKLLNSHIRTHTHRLNFLCSHCGKEFNNKSNLRQHIISHSGDKPWACNLCPCRFSTKGGLTIHQNTHTKVKAFSCDTCGSQFNKHYSLIKHKLIHTGERPFGCEVCGMRFTTSYMVKRHMRTHTGEKPFKCTYCDRSFSQSNDMVKHMKIHVGNTPYQCDRCDVSFRLLTDLRNHYKEHYQKGEHGPGSSPENSEGIRFTSIDILQLRFKKEKGTLGNEH</sequence>
<dbReference type="PANTHER" id="PTHR24381">
    <property type="entry name" value="ZINC FINGER PROTEIN"/>
    <property type="match status" value="1"/>
</dbReference>
<dbReference type="FunFam" id="3.30.160.60:FF:000110">
    <property type="entry name" value="Zinc finger protein-like"/>
    <property type="match status" value="1"/>
</dbReference>
<feature type="compositionally biased region" description="Basic and acidic residues" evidence="9">
    <location>
        <begin position="252"/>
        <end position="301"/>
    </location>
</feature>
<dbReference type="STRING" id="62324.A0A182S4Z9"/>
<evidence type="ECO:0000256" key="7">
    <source>
        <dbReference type="PROSITE-ProRule" id="PRU00042"/>
    </source>
</evidence>
<dbReference type="SMART" id="SM00868">
    <property type="entry name" value="zf-AD"/>
    <property type="match status" value="1"/>
</dbReference>
<dbReference type="InterPro" id="IPR012934">
    <property type="entry name" value="Znf_AD"/>
</dbReference>
<dbReference type="EnsemblMetazoa" id="AFUN015869-RA">
    <property type="protein sequence ID" value="AFUN015869-PA"/>
    <property type="gene ID" value="AFUN015869"/>
</dbReference>
<feature type="domain" description="C2H2-type" evidence="10">
    <location>
        <begin position="510"/>
        <end position="537"/>
    </location>
</feature>
<keyword evidence="4 7" id="KW-0863">Zinc-finger</keyword>
<dbReference type="Pfam" id="PF13912">
    <property type="entry name" value="zf-C2H2_6"/>
    <property type="match status" value="2"/>
</dbReference>
<dbReference type="VEuPathDB" id="VectorBase:AFUN2_007006"/>
<dbReference type="FunFam" id="3.30.160.60:FF:000446">
    <property type="entry name" value="Zinc finger protein"/>
    <property type="match status" value="1"/>
</dbReference>
<evidence type="ECO:0008006" key="13">
    <source>
        <dbReference type="Google" id="ProtNLM"/>
    </source>
</evidence>
<dbReference type="FunFam" id="3.30.160.60:FF:002343">
    <property type="entry name" value="Zinc finger protein 33A"/>
    <property type="match status" value="1"/>
</dbReference>
<evidence type="ECO:0000313" key="12">
    <source>
        <dbReference type="EnsemblMetazoa" id="AFUN015869-PA"/>
    </source>
</evidence>
<keyword evidence="5 8" id="KW-0862">Zinc</keyword>
<dbReference type="FunFam" id="3.30.160.60:FF:000145">
    <property type="entry name" value="Zinc finger protein 574"/>
    <property type="match status" value="1"/>
</dbReference>
<feature type="binding site" evidence="8">
    <location>
        <position position="69"/>
    </location>
    <ligand>
        <name>Zn(2+)</name>
        <dbReference type="ChEBI" id="CHEBI:29105"/>
    </ligand>
</feature>
<proteinExistence type="predicted"/>
<feature type="domain" description="ZAD" evidence="11">
    <location>
        <begin position="14"/>
        <end position="96"/>
    </location>
</feature>
<evidence type="ECO:0000256" key="3">
    <source>
        <dbReference type="ARBA" id="ARBA00022737"/>
    </source>
</evidence>
<dbReference type="AlphaFoldDB" id="A0A182S4Z9"/>
<dbReference type="InterPro" id="IPR036236">
    <property type="entry name" value="Znf_C2H2_sf"/>
</dbReference>
<dbReference type="PANTHER" id="PTHR24381:SF393">
    <property type="entry name" value="CHROMATIN-LINKED ADAPTOR FOR MSL PROTEINS, ISOFORM B"/>
    <property type="match status" value="1"/>
</dbReference>
<dbReference type="GO" id="GO:0005634">
    <property type="term" value="C:nucleus"/>
    <property type="evidence" value="ECO:0007669"/>
    <property type="project" value="UniProtKB-SubCell"/>
</dbReference>
<name>A0A182S4Z9_ANOFN</name>
<feature type="domain" description="C2H2-type" evidence="10">
    <location>
        <begin position="370"/>
        <end position="397"/>
    </location>
</feature>
<feature type="domain" description="C2H2-type" evidence="10">
    <location>
        <begin position="482"/>
        <end position="509"/>
    </location>
</feature>
<evidence type="ECO:0000256" key="9">
    <source>
        <dbReference type="SAM" id="MobiDB-lite"/>
    </source>
</evidence>
<dbReference type="PROSITE" id="PS00028">
    <property type="entry name" value="ZINC_FINGER_C2H2_1"/>
    <property type="match status" value="7"/>
</dbReference>
<keyword evidence="3" id="KW-0677">Repeat</keyword>
<dbReference type="Pfam" id="PF12171">
    <property type="entry name" value="zf-C2H2_jaz"/>
    <property type="match status" value="1"/>
</dbReference>
<evidence type="ECO:0000256" key="2">
    <source>
        <dbReference type="ARBA" id="ARBA00022723"/>
    </source>
</evidence>
<evidence type="ECO:0000256" key="1">
    <source>
        <dbReference type="ARBA" id="ARBA00004123"/>
    </source>
</evidence>
<feature type="domain" description="C2H2-type" evidence="10">
    <location>
        <begin position="566"/>
        <end position="593"/>
    </location>
</feature>
<dbReference type="PROSITE" id="PS50157">
    <property type="entry name" value="ZINC_FINGER_C2H2_2"/>
    <property type="match status" value="8"/>
</dbReference>
<evidence type="ECO:0000256" key="5">
    <source>
        <dbReference type="ARBA" id="ARBA00022833"/>
    </source>
</evidence>
<feature type="region of interest" description="Disordered" evidence="9">
    <location>
        <begin position="245"/>
        <end position="317"/>
    </location>
</feature>
<dbReference type="InterPro" id="IPR013087">
    <property type="entry name" value="Znf_C2H2_type"/>
</dbReference>
<comment type="subcellular location">
    <subcellularLocation>
        <location evidence="1">Nucleus</location>
    </subcellularLocation>
</comment>
<evidence type="ECO:0000256" key="4">
    <source>
        <dbReference type="ARBA" id="ARBA00022771"/>
    </source>
</evidence>
<dbReference type="PROSITE" id="PS51915">
    <property type="entry name" value="ZAD"/>
    <property type="match status" value="1"/>
</dbReference>
<evidence type="ECO:0000259" key="10">
    <source>
        <dbReference type="PROSITE" id="PS50157"/>
    </source>
</evidence>
<keyword evidence="2 8" id="KW-0479">Metal-binding</keyword>
<evidence type="ECO:0000256" key="8">
    <source>
        <dbReference type="PROSITE-ProRule" id="PRU01263"/>
    </source>
</evidence>
<feature type="domain" description="C2H2-type" evidence="10">
    <location>
        <begin position="398"/>
        <end position="421"/>
    </location>
</feature>
<dbReference type="GO" id="GO:0000977">
    <property type="term" value="F:RNA polymerase II transcription regulatory region sequence-specific DNA binding"/>
    <property type="evidence" value="ECO:0007669"/>
    <property type="project" value="TreeGrafter"/>
</dbReference>
<feature type="binding site" evidence="8">
    <location>
        <position position="72"/>
    </location>
    <ligand>
        <name>Zn(2+)</name>
        <dbReference type="ChEBI" id="CHEBI:29105"/>
    </ligand>
</feature>
<feature type="domain" description="C2H2-type" evidence="10">
    <location>
        <begin position="538"/>
        <end position="565"/>
    </location>
</feature>
<organism evidence="12">
    <name type="scientific">Anopheles funestus</name>
    <name type="common">African malaria mosquito</name>
    <dbReference type="NCBI Taxonomy" id="62324"/>
    <lineage>
        <taxon>Eukaryota</taxon>
        <taxon>Metazoa</taxon>
        <taxon>Ecdysozoa</taxon>
        <taxon>Arthropoda</taxon>
        <taxon>Hexapoda</taxon>
        <taxon>Insecta</taxon>
        <taxon>Pterygota</taxon>
        <taxon>Neoptera</taxon>
        <taxon>Endopterygota</taxon>
        <taxon>Diptera</taxon>
        <taxon>Nematocera</taxon>
        <taxon>Culicoidea</taxon>
        <taxon>Culicidae</taxon>
        <taxon>Anophelinae</taxon>
        <taxon>Anopheles</taxon>
    </lineage>
</organism>
<evidence type="ECO:0000256" key="6">
    <source>
        <dbReference type="ARBA" id="ARBA00023242"/>
    </source>
</evidence>
<feature type="domain" description="C2H2-type" evidence="10">
    <location>
        <begin position="454"/>
        <end position="481"/>
    </location>
</feature>
<dbReference type="Pfam" id="PF00096">
    <property type="entry name" value="zf-C2H2"/>
    <property type="match status" value="4"/>
</dbReference>
<evidence type="ECO:0000259" key="11">
    <source>
        <dbReference type="PROSITE" id="PS51915"/>
    </source>
</evidence>
<dbReference type="Gene3D" id="3.30.160.60">
    <property type="entry name" value="Classic Zinc Finger"/>
    <property type="match status" value="7"/>
</dbReference>
<feature type="binding site" evidence="8">
    <location>
        <position position="19"/>
    </location>
    <ligand>
        <name>Zn(2+)</name>
        <dbReference type="ChEBI" id="CHEBI:29105"/>
    </ligand>
</feature>